<comment type="caution">
    <text evidence="4">The sequence shown here is derived from an EMBL/GenBank/DDBJ whole genome shotgun (WGS) entry which is preliminary data.</text>
</comment>
<evidence type="ECO:0000313" key="4">
    <source>
        <dbReference type="EMBL" id="KAF7721789.1"/>
    </source>
</evidence>
<evidence type="ECO:0000256" key="2">
    <source>
        <dbReference type="SAM" id="MobiDB-lite"/>
    </source>
</evidence>
<sequence length="244" mass="27239">MNSALHQQGLDSIIDFSDGSQRLFHVIDNRTKRVLFSWPSATQAKDFADAANLYDTLSLISNASCFQCTQQTLRPTHSRMIDRLVIPYGCITFASIHLSDLQASAEKQRLRRELEQQQQQQQQEEAMAAAIPQPQPQTQIQRRESIGSDNSNGTDNSEGHTCLTETHPETGPTIPYARRASSISQPYLVRSTRSLSSPTTARRVASSRNIRDRYSPPAAHKNICESCGTDSSPEWRRGPSGHKT</sequence>
<keyword evidence="1" id="KW-0862">Zinc</keyword>
<feature type="region of interest" description="Disordered" evidence="2">
    <location>
        <begin position="109"/>
        <end position="244"/>
    </location>
</feature>
<organism evidence="4 5">
    <name type="scientific">Apophysomyces ossiformis</name>
    <dbReference type="NCBI Taxonomy" id="679940"/>
    <lineage>
        <taxon>Eukaryota</taxon>
        <taxon>Fungi</taxon>
        <taxon>Fungi incertae sedis</taxon>
        <taxon>Mucoromycota</taxon>
        <taxon>Mucoromycotina</taxon>
        <taxon>Mucoromycetes</taxon>
        <taxon>Mucorales</taxon>
        <taxon>Mucorineae</taxon>
        <taxon>Mucoraceae</taxon>
        <taxon>Apophysomyces</taxon>
    </lineage>
</organism>
<keyword evidence="1" id="KW-0479">Metal-binding</keyword>
<protein>
    <recommendedName>
        <fullName evidence="3">GATA-type domain-containing protein</fullName>
    </recommendedName>
</protein>
<evidence type="ECO:0000259" key="3">
    <source>
        <dbReference type="PROSITE" id="PS50114"/>
    </source>
</evidence>
<keyword evidence="1" id="KW-0863">Zinc-finger</keyword>
<name>A0A8H7BKV9_9FUNG</name>
<evidence type="ECO:0000313" key="5">
    <source>
        <dbReference type="Proteomes" id="UP000605846"/>
    </source>
</evidence>
<gene>
    <name evidence="4" type="ORF">EC973_004114</name>
</gene>
<reference evidence="4" key="1">
    <citation type="submission" date="2020-01" db="EMBL/GenBank/DDBJ databases">
        <title>Genome Sequencing of Three Apophysomyces-Like Fungal Strains Confirms a Novel Fungal Genus in the Mucoromycota with divergent Burkholderia-like Endosymbiotic Bacteria.</title>
        <authorList>
            <person name="Stajich J.E."/>
            <person name="Macias A.M."/>
            <person name="Carter-House D."/>
            <person name="Lovett B."/>
            <person name="Kasson L.R."/>
            <person name="Berry K."/>
            <person name="Grigoriev I."/>
            <person name="Chang Y."/>
            <person name="Spatafora J."/>
            <person name="Kasson M.T."/>
        </authorList>
    </citation>
    <scope>NUCLEOTIDE SEQUENCE</scope>
    <source>
        <strain evidence="4">NRRL A-21654</strain>
    </source>
</reference>
<accession>A0A8H7BKV9</accession>
<dbReference type="PROSITE" id="PS50114">
    <property type="entry name" value="GATA_ZN_FINGER_2"/>
    <property type="match status" value="1"/>
</dbReference>
<dbReference type="InterPro" id="IPR013088">
    <property type="entry name" value="Znf_NHR/GATA"/>
</dbReference>
<feature type="compositionally biased region" description="Polar residues" evidence="2">
    <location>
        <begin position="147"/>
        <end position="156"/>
    </location>
</feature>
<keyword evidence="5" id="KW-1185">Reference proteome</keyword>
<dbReference type="InterPro" id="IPR000679">
    <property type="entry name" value="Znf_GATA"/>
</dbReference>
<dbReference type="EMBL" id="JABAYA010000234">
    <property type="protein sequence ID" value="KAF7721789.1"/>
    <property type="molecule type" value="Genomic_DNA"/>
</dbReference>
<feature type="compositionally biased region" description="Low complexity" evidence="2">
    <location>
        <begin position="116"/>
        <end position="140"/>
    </location>
</feature>
<dbReference type="GO" id="GO:0043565">
    <property type="term" value="F:sequence-specific DNA binding"/>
    <property type="evidence" value="ECO:0007669"/>
    <property type="project" value="InterPro"/>
</dbReference>
<feature type="domain" description="GATA-type" evidence="3">
    <location>
        <begin position="224"/>
        <end position="244"/>
    </location>
</feature>
<feature type="compositionally biased region" description="Polar residues" evidence="2">
    <location>
        <begin position="181"/>
        <end position="200"/>
    </location>
</feature>
<dbReference type="Proteomes" id="UP000605846">
    <property type="component" value="Unassembled WGS sequence"/>
</dbReference>
<dbReference type="GO" id="GO:0006355">
    <property type="term" value="P:regulation of DNA-templated transcription"/>
    <property type="evidence" value="ECO:0007669"/>
    <property type="project" value="InterPro"/>
</dbReference>
<dbReference type="Gene3D" id="3.30.50.10">
    <property type="entry name" value="Erythroid Transcription Factor GATA-1, subunit A"/>
    <property type="match status" value="1"/>
</dbReference>
<dbReference type="GO" id="GO:0008270">
    <property type="term" value="F:zinc ion binding"/>
    <property type="evidence" value="ECO:0007669"/>
    <property type="project" value="UniProtKB-KW"/>
</dbReference>
<dbReference type="AlphaFoldDB" id="A0A8H7BKV9"/>
<feature type="non-terminal residue" evidence="4">
    <location>
        <position position="244"/>
    </location>
</feature>
<evidence type="ECO:0000256" key="1">
    <source>
        <dbReference type="PROSITE-ProRule" id="PRU00094"/>
    </source>
</evidence>
<dbReference type="OrthoDB" id="2162994at2759"/>
<proteinExistence type="predicted"/>